<protein>
    <submittedName>
        <fullName evidence="1">Uncharacterized protein</fullName>
    </submittedName>
</protein>
<evidence type="ECO:0000313" key="1">
    <source>
        <dbReference type="EMBL" id="RDW65735.1"/>
    </source>
</evidence>
<comment type="caution">
    <text evidence="1">The sequence shown here is derived from an EMBL/GenBank/DDBJ whole genome shotgun (WGS) entry which is preliminary data.</text>
</comment>
<evidence type="ECO:0000313" key="2">
    <source>
        <dbReference type="Proteomes" id="UP000256690"/>
    </source>
</evidence>
<proteinExistence type="predicted"/>
<sequence length="111" mass="12168">MDPRTLRPAIPVVAVAKPPHPLRTRENPNTAPALDRRCTRQGFLRRNNPALADIVSSPSVVNPAYLASFPAFPYIRDSYAKTLCSEEPARHCVAGMRLGQCSSALDARVSR</sequence>
<organism evidence="1 2">
    <name type="scientific">Aspergillus mulundensis</name>
    <dbReference type="NCBI Taxonomy" id="1810919"/>
    <lineage>
        <taxon>Eukaryota</taxon>
        <taxon>Fungi</taxon>
        <taxon>Dikarya</taxon>
        <taxon>Ascomycota</taxon>
        <taxon>Pezizomycotina</taxon>
        <taxon>Eurotiomycetes</taxon>
        <taxon>Eurotiomycetidae</taxon>
        <taxon>Eurotiales</taxon>
        <taxon>Aspergillaceae</taxon>
        <taxon>Aspergillus</taxon>
        <taxon>Aspergillus subgen. Nidulantes</taxon>
    </lineage>
</organism>
<gene>
    <name evidence="1" type="ORF">DSM5745_09474</name>
</gene>
<dbReference type="AlphaFoldDB" id="A0A3D8QVE2"/>
<name>A0A3D8QVE2_9EURO</name>
<dbReference type="Proteomes" id="UP000256690">
    <property type="component" value="Unassembled WGS sequence"/>
</dbReference>
<dbReference type="EMBL" id="PVWQ01000013">
    <property type="protein sequence ID" value="RDW65735.1"/>
    <property type="molecule type" value="Genomic_DNA"/>
</dbReference>
<keyword evidence="2" id="KW-1185">Reference proteome</keyword>
<accession>A0A3D8QVE2</accession>
<dbReference type="RefSeq" id="XP_026599838.1">
    <property type="nucleotide sequence ID" value="XM_026751490.1"/>
</dbReference>
<reference evidence="1 2" key="1">
    <citation type="journal article" date="2018" name="IMA Fungus">
        <title>IMA Genome-F 9: Draft genome sequence of Annulohypoxylon stygium, Aspergillus mulundensis, Berkeleyomyces basicola (syn. Thielaviopsis basicola), Ceratocystis smalleyi, two Cercospora beticola strains, Coleophoma cylindrospora, Fusarium fracticaudum, Phialophora cf. hyalina, and Morchella septimelata.</title>
        <authorList>
            <person name="Wingfield B.D."/>
            <person name="Bills G.F."/>
            <person name="Dong Y."/>
            <person name="Huang W."/>
            <person name="Nel W.J."/>
            <person name="Swalarsk-Parry B.S."/>
            <person name="Vaghefi N."/>
            <person name="Wilken P.M."/>
            <person name="An Z."/>
            <person name="de Beer Z.W."/>
            <person name="De Vos L."/>
            <person name="Chen L."/>
            <person name="Duong T.A."/>
            <person name="Gao Y."/>
            <person name="Hammerbacher A."/>
            <person name="Kikkert J.R."/>
            <person name="Li Y."/>
            <person name="Li H."/>
            <person name="Li K."/>
            <person name="Li Q."/>
            <person name="Liu X."/>
            <person name="Ma X."/>
            <person name="Naidoo K."/>
            <person name="Pethybridge S.J."/>
            <person name="Sun J."/>
            <person name="Steenkamp E.T."/>
            <person name="van der Nest M.A."/>
            <person name="van Wyk S."/>
            <person name="Wingfield M.J."/>
            <person name="Xiong C."/>
            <person name="Yue Q."/>
            <person name="Zhang X."/>
        </authorList>
    </citation>
    <scope>NUCLEOTIDE SEQUENCE [LARGE SCALE GENOMIC DNA]</scope>
    <source>
        <strain evidence="1 2">DSM 5745</strain>
    </source>
</reference>
<dbReference type="GeneID" id="38119844"/>